<dbReference type="EMBL" id="ASPP01050030">
    <property type="protein sequence ID" value="ETN97339.1"/>
    <property type="molecule type" value="Genomic_DNA"/>
</dbReference>
<reference evidence="3" key="2">
    <citation type="submission" date="2013-05" db="EMBL/GenBank/DDBJ databases">
        <authorList>
            <person name="Gloeckner G."/>
            <person name="Szafranski K."/>
            <person name="Schliwa M."/>
        </authorList>
    </citation>
    <scope>NUCLEOTIDE SEQUENCE</scope>
</reference>
<feature type="compositionally biased region" description="Basic and acidic residues" evidence="1">
    <location>
        <begin position="16"/>
        <end position="44"/>
    </location>
</feature>
<proteinExistence type="predicted"/>
<reference evidence="3 5" key="1">
    <citation type="journal article" date="2013" name="Curr. Biol.">
        <title>The Genome of the Foraminiferan Reticulomyxa filosa.</title>
        <authorList>
            <person name="Glockner G."/>
            <person name="Hulsmann N."/>
            <person name="Schleicher M."/>
            <person name="Noegel A.A."/>
            <person name="Eichinger L."/>
            <person name="Gallinger C."/>
            <person name="Pawlowski J."/>
            <person name="Sierra R."/>
            <person name="Euteneuer U."/>
            <person name="Pillet L."/>
            <person name="Moustafa A."/>
            <person name="Platzer M."/>
            <person name="Groth M."/>
            <person name="Szafranski K."/>
            <person name="Schliwa M."/>
        </authorList>
    </citation>
    <scope>NUCLEOTIDE SEQUENCE [LARGE SCALE GENOMIC DNA]</scope>
</reference>
<dbReference type="Pfam" id="PF02825">
    <property type="entry name" value="WWE"/>
    <property type="match status" value="1"/>
</dbReference>
<name>X6L9E4_RETFI</name>
<evidence type="ECO:0000259" key="2">
    <source>
        <dbReference type="Pfam" id="PF02825"/>
    </source>
</evidence>
<keyword evidence="5" id="KW-1185">Reference proteome</keyword>
<feature type="region of interest" description="Disordered" evidence="1">
    <location>
        <begin position="167"/>
        <end position="186"/>
    </location>
</feature>
<organism evidence="3 5">
    <name type="scientific">Reticulomyxa filosa</name>
    <dbReference type="NCBI Taxonomy" id="46433"/>
    <lineage>
        <taxon>Eukaryota</taxon>
        <taxon>Sar</taxon>
        <taxon>Rhizaria</taxon>
        <taxon>Retaria</taxon>
        <taxon>Foraminifera</taxon>
        <taxon>Monothalamids</taxon>
        <taxon>Reticulomyxidae</taxon>
        <taxon>Reticulomyxa</taxon>
    </lineage>
</organism>
<dbReference type="InterPro" id="IPR037197">
    <property type="entry name" value="WWE_dom_sf"/>
</dbReference>
<evidence type="ECO:0000313" key="3">
    <source>
        <dbReference type="EMBL" id="ETN97339.1"/>
    </source>
</evidence>
<dbReference type="AlphaFoldDB" id="X6L9E4"/>
<dbReference type="Proteomes" id="UP000023152">
    <property type="component" value="Unassembled WGS sequence"/>
</dbReference>
<dbReference type="InterPro" id="IPR004170">
    <property type="entry name" value="WWE_dom"/>
</dbReference>
<feature type="domain" description="WWE" evidence="2">
    <location>
        <begin position="50"/>
        <end position="124"/>
    </location>
</feature>
<evidence type="ECO:0000256" key="1">
    <source>
        <dbReference type="SAM" id="MobiDB-lite"/>
    </source>
</evidence>
<protein>
    <recommendedName>
        <fullName evidence="2">WWE domain-containing protein</fullName>
    </recommendedName>
</protein>
<feature type="region of interest" description="Disordered" evidence="1">
    <location>
        <begin position="1"/>
        <end position="44"/>
    </location>
</feature>
<evidence type="ECO:0000313" key="4">
    <source>
        <dbReference type="EMBL" id="ETO23413.1"/>
    </source>
</evidence>
<dbReference type="Gene3D" id="3.30.720.50">
    <property type="match status" value="1"/>
</dbReference>
<accession>X6L9E4</accession>
<dbReference type="SUPFAM" id="SSF117839">
    <property type="entry name" value="WWE domain"/>
    <property type="match status" value="1"/>
</dbReference>
<evidence type="ECO:0000313" key="5">
    <source>
        <dbReference type="Proteomes" id="UP000023152"/>
    </source>
</evidence>
<gene>
    <name evidence="4" type="ORF">RFI_13769</name>
    <name evidence="3" type="ORF">RFI_40190</name>
</gene>
<comment type="caution">
    <text evidence="3">The sequence shown here is derived from an EMBL/GenBank/DDBJ whole genome shotgun (WGS) entry which is preliminary data.</text>
</comment>
<dbReference type="EMBL" id="ASPP01009961">
    <property type="protein sequence ID" value="ETO23413.1"/>
    <property type="molecule type" value="Genomic_DNA"/>
</dbReference>
<sequence>MSSGSATRNNAKKKKENSEDVGEKGKKNITDQKKTEGKGNARKEGEKEIKWYCMVDGSPMEYDEDISKTIERVYQSKAATTIPLKNGYFQSDPNLYVVIFDPNKKPMTMMQVNKKTNFQRQVYREPPVQDLLSPQEGANVLDTYRYNYNFFTEDARNKRGANAIVSVNATDSNNNNNPSSFQDPTR</sequence>